<comment type="caution">
    <text evidence="8">The sequence shown here is derived from an EMBL/GenBank/DDBJ whole genome shotgun (WGS) entry which is preliminary data.</text>
</comment>
<feature type="transmembrane region" description="Helical" evidence="6">
    <location>
        <begin position="225"/>
        <end position="248"/>
    </location>
</feature>
<reference evidence="8" key="2">
    <citation type="submission" date="2020-09" db="EMBL/GenBank/DDBJ databases">
        <authorList>
            <person name="Sun Q."/>
            <person name="Ohkuma M."/>
        </authorList>
    </citation>
    <scope>NUCLEOTIDE SEQUENCE</scope>
    <source>
        <strain evidence="8">JCM 13306</strain>
    </source>
</reference>
<dbReference type="Pfam" id="PF00892">
    <property type="entry name" value="EamA"/>
    <property type="match status" value="1"/>
</dbReference>
<dbReference type="AlphaFoldDB" id="A0A919F7Y2"/>
<protein>
    <submittedName>
        <fullName evidence="8">Membrane protein</fullName>
    </submittedName>
</protein>
<name>A0A919F7Y2_9XANT</name>
<feature type="transmembrane region" description="Helical" evidence="6">
    <location>
        <begin position="193"/>
        <end position="213"/>
    </location>
</feature>
<reference evidence="8" key="1">
    <citation type="journal article" date="2014" name="Int. J. Syst. Evol. Microbiol.">
        <title>Complete genome sequence of Corynebacterium casei LMG S-19264T (=DSM 44701T), isolated from a smear-ripened cheese.</title>
        <authorList>
            <consortium name="US DOE Joint Genome Institute (JGI-PGF)"/>
            <person name="Walter F."/>
            <person name="Albersmeier A."/>
            <person name="Kalinowski J."/>
            <person name="Ruckert C."/>
        </authorList>
    </citation>
    <scope>NUCLEOTIDE SEQUENCE</scope>
    <source>
        <strain evidence="8">JCM 13306</strain>
    </source>
</reference>
<feature type="transmembrane region" description="Helical" evidence="6">
    <location>
        <begin position="165"/>
        <end position="187"/>
    </location>
</feature>
<evidence type="ECO:0000313" key="8">
    <source>
        <dbReference type="EMBL" id="GHH54083.1"/>
    </source>
</evidence>
<proteinExistence type="inferred from homology"/>
<evidence type="ECO:0000256" key="3">
    <source>
        <dbReference type="ARBA" id="ARBA00022692"/>
    </source>
</evidence>
<dbReference type="PANTHER" id="PTHR32322:SF2">
    <property type="entry name" value="EAMA DOMAIN-CONTAINING PROTEIN"/>
    <property type="match status" value="1"/>
</dbReference>
<evidence type="ECO:0000256" key="1">
    <source>
        <dbReference type="ARBA" id="ARBA00004141"/>
    </source>
</evidence>
<evidence type="ECO:0000256" key="4">
    <source>
        <dbReference type="ARBA" id="ARBA00022989"/>
    </source>
</evidence>
<feature type="transmembrane region" description="Helical" evidence="6">
    <location>
        <begin position="46"/>
        <end position="66"/>
    </location>
</feature>
<comment type="subcellular location">
    <subcellularLocation>
        <location evidence="1">Membrane</location>
        <topology evidence="1">Multi-pass membrane protein</topology>
    </subcellularLocation>
</comment>
<gene>
    <name evidence="8" type="ORF">GCM10009090_20350</name>
</gene>
<dbReference type="EMBL" id="BNBA01000014">
    <property type="protein sequence ID" value="GHH54083.1"/>
    <property type="molecule type" value="Genomic_DNA"/>
</dbReference>
<accession>A0A919F7Y2</accession>
<sequence length="308" mass="32077">MATLPRGFVAAARRVPTPMSFLLLAVACSVLVSVLLKLAARRRLDVAQMVAVNYVVATALSLLVLHPSLDALRAPQTPWFALLALAVALPSIFLVLGRSVALAGIVRSDVAQRLSLLLSLAAAFALFGERANGWKLAGLALGVLAVAGIANRPRGPETGRAGGKGWPWLLGVWAGFALIDVLLKHIAQSGAPSLSALTACFAIAGVLMALWLAWRHLRGHARLAWRNLGAGVLLGALNFGNILCYVRAHQALPDSPAVVFATMNIGVVVLGAAVGVFAFGERTSTLNRIALMLAVVAIGLIAKGTFAA</sequence>
<dbReference type="PANTHER" id="PTHR32322">
    <property type="entry name" value="INNER MEMBRANE TRANSPORTER"/>
    <property type="match status" value="1"/>
</dbReference>
<evidence type="ECO:0000256" key="5">
    <source>
        <dbReference type="ARBA" id="ARBA00023136"/>
    </source>
</evidence>
<feature type="transmembrane region" description="Helical" evidence="6">
    <location>
        <begin position="286"/>
        <end position="306"/>
    </location>
</feature>
<feature type="transmembrane region" description="Helical" evidence="6">
    <location>
        <begin position="20"/>
        <end position="39"/>
    </location>
</feature>
<feature type="transmembrane region" description="Helical" evidence="6">
    <location>
        <begin position="134"/>
        <end position="153"/>
    </location>
</feature>
<keyword evidence="5 6" id="KW-0472">Membrane</keyword>
<evidence type="ECO:0000256" key="2">
    <source>
        <dbReference type="ARBA" id="ARBA00007362"/>
    </source>
</evidence>
<comment type="similarity">
    <text evidence="2">Belongs to the EamA transporter family.</text>
</comment>
<dbReference type="PROSITE" id="PS51257">
    <property type="entry name" value="PROKAR_LIPOPROTEIN"/>
    <property type="match status" value="1"/>
</dbReference>
<dbReference type="Proteomes" id="UP000623958">
    <property type="component" value="Unassembled WGS sequence"/>
</dbReference>
<evidence type="ECO:0000256" key="6">
    <source>
        <dbReference type="SAM" id="Phobius"/>
    </source>
</evidence>
<dbReference type="SUPFAM" id="SSF103481">
    <property type="entry name" value="Multidrug resistance efflux transporter EmrE"/>
    <property type="match status" value="2"/>
</dbReference>
<evidence type="ECO:0000259" key="7">
    <source>
        <dbReference type="Pfam" id="PF00892"/>
    </source>
</evidence>
<evidence type="ECO:0000313" key="9">
    <source>
        <dbReference type="Proteomes" id="UP000623958"/>
    </source>
</evidence>
<keyword evidence="9" id="KW-1185">Reference proteome</keyword>
<dbReference type="InterPro" id="IPR050638">
    <property type="entry name" value="AA-Vitamin_Transporters"/>
</dbReference>
<dbReference type="InterPro" id="IPR000620">
    <property type="entry name" value="EamA_dom"/>
</dbReference>
<dbReference type="GO" id="GO:0016020">
    <property type="term" value="C:membrane"/>
    <property type="evidence" value="ECO:0007669"/>
    <property type="project" value="UniProtKB-SubCell"/>
</dbReference>
<feature type="transmembrane region" description="Helical" evidence="6">
    <location>
        <begin position="260"/>
        <end position="279"/>
    </location>
</feature>
<organism evidence="8 9">
    <name type="scientific">Xanthomonas boreopolis</name>
    <dbReference type="NCBI Taxonomy" id="86183"/>
    <lineage>
        <taxon>Bacteria</taxon>
        <taxon>Pseudomonadati</taxon>
        <taxon>Pseudomonadota</taxon>
        <taxon>Gammaproteobacteria</taxon>
        <taxon>Lysobacterales</taxon>
        <taxon>Lysobacteraceae</taxon>
        <taxon>Xanthomonas</taxon>
    </lineage>
</organism>
<feature type="transmembrane region" description="Helical" evidence="6">
    <location>
        <begin position="78"/>
        <end position="98"/>
    </location>
</feature>
<keyword evidence="3 6" id="KW-0812">Transmembrane</keyword>
<dbReference type="InterPro" id="IPR037185">
    <property type="entry name" value="EmrE-like"/>
</dbReference>
<feature type="domain" description="EamA" evidence="7">
    <location>
        <begin position="20"/>
        <end position="149"/>
    </location>
</feature>
<keyword evidence="4 6" id="KW-1133">Transmembrane helix</keyword>